<dbReference type="Pfam" id="PF00583">
    <property type="entry name" value="Acetyltransf_1"/>
    <property type="match status" value="1"/>
</dbReference>
<evidence type="ECO:0000259" key="1">
    <source>
        <dbReference type="PROSITE" id="PS51186"/>
    </source>
</evidence>
<accession>A0ABR8N260</accession>
<evidence type="ECO:0000313" key="2">
    <source>
        <dbReference type="EMBL" id="MBD3922268.1"/>
    </source>
</evidence>
<protein>
    <submittedName>
        <fullName evidence="2">GNAT family N-acetyltransferase</fullName>
    </submittedName>
</protein>
<dbReference type="SUPFAM" id="SSF55729">
    <property type="entry name" value="Acyl-CoA N-acyltransferases (Nat)"/>
    <property type="match status" value="1"/>
</dbReference>
<dbReference type="RefSeq" id="WP_191206568.1">
    <property type="nucleotide sequence ID" value="NZ_JACXZA010000008.1"/>
</dbReference>
<dbReference type="Proteomes" id="UP000609346">
    <property type="component" value="Unassembled WGS sequence"/>
</dbReference>
<dbReference type="Gene3D" id="3.40.630.30">
    <property type="match status" value="1"/>
</dbReference>
<dbReference type="PROSITE" id="PS51186">
    <property type="entry name" value="GNAT"/>
    <property type="match status" value="1"/>
</dbReference>
<sequence length="160" mass="19120">MNIYLEEVTINEEHILLNLFEYYDYEFSPYLNFEVNQDGLFRKAPVHKYLSDEKYNAYFIKSEETLLGFVIVTMTNNELNKSAFEMEQFFVLKKYSGKGVGKQAAMIIFDRHRGDWKVTQVERNYPAQAFWRSVIKTYTSNSYSETYDEKRRSIQEFNNA</sequence>
<proteinExistence type="predicted"/>
<organism evidence="2 3">
    <name type="scientific">Paenibacillus terricola</name>
    <dbReference type="NCBI Taxonomy" id="2763503"/>
    <lineage>
        <taxon>Bacteria</taxon>
        <taxon>Bacillati</taxon>
        <taxon>Bacillota</taxon>
        <taxon>Bacilli</taxon>
        <taxon>Bacillales</taxon>
        <taxon>Paenibacillaceae</taxon>
        <taxon>Paenibacillus</taxon>
    </lineage>
</organism>
<reference evidence="2 3" key="1">
    <citation type="submission" date="2020-09" db="EMBL/GenBank/DDBJ databases">
        <title>Paenibacillus sp. strain PR3 16S rRNA gene Genome sequencing and assembly.</title>
        <authorList>
            <person name="Kim J."/>
        </authorList>
    </citation>
    <scope>NUCLEOTIDE SEQUENCE [LARGE SCALE GENOMIC DNA]</scope>
    <source>
        <strain evidence="2 3">PR3</strain>
    </source>
</reference>
<dbReference type="CDD" id="cd04301">
    <property type="entry name" value="NAT_SF"/>
    <property type="match status" value="1"/>
</dbReference>
<keyword evidence="3" id="KW-1185">Reference proteome</keyword>
<evidence type="ECO:0000313" key="3">
    <source>
        <dbReference type="Proteomes" id="UP000609346"/>
    </source>
</evidence>
<feature type="domain" description="N-acetyltransferase" evidence="1">
    <location>
        <begin position="6"/>
        <end position="153"/>
    </location>
</feature>
<dbReference type="InterPro" id="IPR000182">
    <property type="entry name" value="GNAT_dom"/>
</dbReference>
<comment type="caution">
    <text evidence="2">The sequence shown here is derived from an EMBL/GenBank/DDBJ whole genome shotgun (WGS) entry which is preliminary data.</text>
</comment>
<name>A0ABR8N260_9BACL</name>
<dbReference type="InterPro" id="IPR016181">
    <property type="entry name" value="Acyl_CoA_acyltransferase"/>
</dbReference>
<gene>
    <name evidence="2" type="ORF">H8B09_26165</name>
</gene>
<dbReference type="EMBL" id="JACXZA010000008">
    <property type="protein sequence ID" value="MBD3922268.1"/>
    <property type="molecule type" value="Genomic_DNA"/>
</dbReference>